<feature type="transmembrane region" description="Helical" evidence="5">
    <location>
        <begin position="363"/>
        <end position="382"/>
    </location>
</feature>
<evidence type="ECO:0000256" key="2">
    <source>
        <dbReference type="ARBA" id="ARBA00022692"/>
    </source>
</evidence>
<feature type="domain" description="Major facilitator superfamily (MFS) profile" evidence="6">
    <location>
        <begin position="17"/>
        <end position="420"/>
    </location>
</feature>
<protein>
    <submittedName>
        <fullName evidence="7">MFS transporter</fullName>
    </submittedName>
</protein>
<organism evidence="7 8">
    <name type="scientific">Dictyobacter formicarum</name>
    <dbReference type="NCBI Taxonomy" id="2778368"/>
    <lineage>
        <taxon>Bacteria</taxon>
        <taxon>Bacillati</taxon>
        <taxon>Chloroflexota</taxon>
        <taxon>Ktedonobacteria</taxon>
        <taxon>Ktedonobacterales</taxon>
        <taxon>Dictyobacteraceae</taxon>
        <taxon>Dictyobacter</taxon>
    </lineage>
</organism>
<name>A0ABQ3VHB1_9CHLR</name>
<dbReference type="Proteomes" id="UP000635565">
    <property type="component" value="Unassembled WGS sequence"/>
</dbReference>
<dbReference type="Gene3D" id="1.20.1250.20">
    <property type="entry name" value="MFS general substrate transporter like domains"/>
    <property type="match status" value="2"/>
</dbReference>
<dbReference type="PANTHER" id="PTHR23508:SF10">
    <property type="entry name" value="CARBOXYLIC ACID TRANSPORTER PROTEIN HOMOLOG"/>
    <property type="match status" value="1"/>
</dbReference>
<dbReference type="InterPro" id="IPR020846">
    <property type="entry name" value="MFS_dom"/>
</dbReference>
<feature type="transmembrane region" description="Helical" evidence="5">
    <location>
        <begin position="261"/>
        <end position="284"/>
    </location>
</feature>
<feature type="transmembrane region" description="Helical" evidence="5">
    <location>
        <begin position="177"/>
        <end position="195"/>
    </location>
</feature>
<feature type="transmembrane region" description="Helical" evidence="5">
    <location>
        <begin position="82"/>
        <end position="101"/>
    </location>
</feature>
<dbReference type="SUPFAM" id="SSF103473">
    <property type="entry name" value="MFS general substrate transporter"/>
    <property type="match status" value="1"/>
</dbReference>
<dbReference type="PROSITE" id="PS50850">
    <property type="entry name" value="MFS"/>
    <property type="match status" value="1"/>
</dbReference>
<dbReference type="Pfam" id="PF07690">
    <property type="entry name" value="MFS_1"/>
    <property type="match status" value="1"/>
</dbReference>
<feature type="transmembrane region" description="Helical" evidence="5">
    <location>
        <begin position="321"/>
        <end position="343"/>
    </location>
</feature>
<comment type="subcellular location">
    <subcellularLocation>
        <location evidence="1">Cell membrane</location>
        <topology evidence="1">Multi-pass membrane protein</topology>
    </subcellularLocation>
</comment>
<feature type="transmembrane region" description="Helical" evidence="5">
    <location>
        <begin position="296"/>
        <end position="315"/>
    </location>
</feature>
<evidence type="ECO:0000313" key="8">
    <source>
        <dbReference type="Proteomes" id="UP000635565"/>
    </source>
</evidence>
<dbReference type="EMBL" id="BNJJ01000008">
    <property type="protein sequence ID" value="GHO85170.1"/>
    <property type="molecule type" value="Genomic_DNA"/>
</dbReference>
<evidence type="ECO:0000256" key="1">
    <source>
        <dbReference type="ARBA" id="ARBA00004651"/>
    </source>
</evidence>
<proteinExistence type="predicted"/>
<evidence type="ECO:0000256" key="5">
    <source>
        <dbReference type="SAM" id="Phobius"/>
    </source>
</evidence>
<evidence type="ECO:0000313" key="7">
    <source>
        <dbReference type="EMBL" id="GHO85170.1"/>
    </source>
</evidence>
<dbReference type="InterPro" id="IPR011701">
    <property type="entry name" value="MFS"/>
</dbReference>
<sequence>MQAWRLFTSLSREQRNTFTASFLGWTLDAFDFFLLTFVQVKLKDDFHVGLPAIAFALSLTLMMRPVGAFIFGLLAERYGRRIPLMIDILFYSIIELCTAFSPNYAVFLFLRILFGIGMGGEWGLGASLAMESLPAESRGLFSGILQQGYACGYLLAALVYGLVFSFFPAALANWRTLFVIGVLPALLVVYIRLNVPESPVWERQQQRHRRAGISPWQSIWQAITSRPFLFIYVIILMTAFNCLSHGTQDNYPTFLQAQLKIGVTGTTIITAIANVGAIIGGTLFGYYSQRWGRRRAIIIACCLGIIMIPLWSGWLKIPNVSLLYTLPIGAFLLQFMVQGAWGVVPVHLNELSPTDVRGTFPGFAYQLGNLFAAQIIFAQALLAVNLGQQKIPNYTAALGIFSLAAFLAVIIMTAIGQEARGIDFMYTKDEPEISAQEQPI</sequence>
<dbReference type="InterPro" id="IPR005829">
    <property type="entry name" value="Sugar_transporter_CS"/>
</dbReference>
<keyword evidence="8" id="KW-1185">Reference proteome</keyword>
<feature type="transmembrane region" description="Helical" evidence="5">
    <location>
        <begin position="52"/>
        <end position="75"/>
    </location>
</feature>
<dbReference type="PROSITE" id="PS00217">
    <property type="entry name" value="SUGAR_TRANSPORT_2"/>
    <property type="match status" value="1"/>
</dbReference>
<keyword evidence="2 5" id="KW-0812">Transmembrane</keyword>
<dbReference type="PANTHER" id="PTHR23508">
    <property type="entry name" value="CARBOXYLIC ACID TRANSPORTER PROTEIN HOMOLOG"/>
    <property type="match status" value="1"/>
</dbReference>
<dbReference type="RefSeq" id="WP_201362834.1">
    <property type="nucleotide sequence ID" value="NZ_BNJJ01000008.1"/>
</dbReference>
<gene>
    <name evidence="7" type="ORF">KSZ_31760</name>
</gene>
<dbReference type="InterPro" id="IPR036259">
    <property type="entry name" value="MFS_trans_sf"/>
</dbReference>
<keyword evidence="4 5" id="KW-0472">Membrane</keyword>
<accession>A0ABQ3VHB1</accession>
<feature type="transmembrane region" description="Helical" evidence="5">
    <location>
        <begin position="150"/>
        <end position="171"/>
    </location>
</feature>
<comment type="caution">
    <text evidence="7">The sequence shown here is derived from an EMBL/GenBank/DDBJ whole genome shotgun (WGS) entry which is preliminary data.</text>
</comment>
<reference evidence="7 8" key="1">
    <citation type="journal article" date="2021" name="Int. J. Syst. Evol. Microbiol.">
        <title>Reticulibacter mediterranei gen. nov., sp. nov., within the new family Reticulibacteraceae fam. nov., and Ktedonospora formicarum gen. nov., sp. nov., Ktedonobacter robiniae sp. nov., Dictyobacter formicarum sp. nov. and Dictyobacter arantiisoli sp. nov., belonging to the class Ktedonobacteria.</title>
        <authorList>
            <person name="Yabe S."/>
            <person name="Zheng Y."/>
            <person name="Wang C.M."/>
            <person name="Sakai Y."/>
            <person name="Abe K."/>
            <person name="Yokota A."/>
            <person name="Donadio S."/>
            <person name="Cavaletti L."/>
            <person name="Monciardini P."/>
        </authorList>
    </citation>
    <scope>NUCLEOTIDE SEQUENCE [LARGE SCALE GENOMIC DNA]</scope>
    <source>
        <strain evidence="7 8">SOSP1-9</strain>
    </source>
</reference>
<keyword evidence="3 5" id="KW-1133">Transmembrane helix</keyword>
<feature type="transmembrane region" description="Helical" evidence="5">
    <location>
        <begin position="216"/>
        <end position="241"/>
    </location>
</feature>
<feature type="transmembrane region" description="Helical" evidence="5">
    <location>
        <begin position="394"/>
        <end position="415"/>
    </location>
</feature>
<evidence type="ECO:0000259" key="6">
    <source>
        <dbReference type="PROSITE" id="PS50850"/>
    </source>
</evidence>
<evidence type="ECO:0000256" key="3">
    <source>
        <dbReference type="ARBA" id="ARBA00022989"/>
    </source>
</evidence>
<evidence type="ECO:0000256" key="4">
    <source>
        <dbReference type="ARBA" id="ARBA00023136"/>
    </source>
</evidence>
<feature type="transmembrane region" description="Helical" evidence="5">
    <location>
        <begin position="20"/>
        <end position="40"/>
    </location>
</feature>